<dbReference type="InterPro" id="IPR012334">
    <property type="entry name" value="Pectin_lyas_fold"/>
</dbReference>
<dbReference type="SUPFAM" id="SSF51126">
    <property type="entry name" value="Pectin lyase-like"/>
    <property type="match status" value="1"/>
</dbReference>
<organism evidence="2">
    <name type="scientific">marine metagenome</name>
    <dbReference type="NCBI Taxonomy" id="408172"/>
    <lineage>
        <taxon>unclassified sequences</taxon>
        <taxon>metagenomes</taxon>
        <taxon>ecological metagenomes</taxon>
    </lineage>
</organism>
<feature type="domain" description="GH141-like insertion" evidence="1">
    <location>
        <begin position="132"/>
        <end position="279"/>
    </location>
</feature>
<sequence length="411" mass="46035">MKMKNNILILTNLLLIMSCQVETVEFYVATDGSDFDTGTIDAPFATINHARNTVRKKIAGGYKGNIIISLRGGVYRLKETLIFGLEDSAPEGHTVRYKAYQDEEPVLTSTELISSWKKLTSFPSELPIVAQGNVWVANIENAKNWQFRTLFDGEKMLSRARSVGFVPTMQCPEPTLAHRWEDLNTLGFPEGTLRNWDNLEDVEIFIRPTHQWLVNYLLLEKVDEQNGIATTSIPGTYRLCKVKNKDWNETCWVENVLGALDEPGEWVLNSKTGKLYYWPESGKPGDNISAPVVRELVLVEGRNVDAVEGDMPVRGIIFDGLIFTGGDRDVWTVEDRGIQHDWDMFDKDNALVRFRGAMDCAVTNCDLRNSGGSGIRVDLYGKDIKITNNKIFNLGGTGVLLCGYGPGNKDV</sequence>
<dbReference type="Pfam" id="PF21231">
    <property type="entry name" value="GH141_M"/>
    <property type="match status" value="1"/>
</dbReference>
<feature type="non-terminal residue" evidence="2">
    <location>
        <position position="411"/>
    </location>
</feature>
<dbReference type="InterPro" id="IPR006626">
    <property type="entry name" value="PbH1"/>
</dbReference>
<dbReference type="PROSITE" id="PS51257">
    <property type="entry name" value="PROKAR_LIPOPROTEIN"/>
    <property type="match status" value="1"/>
</dbReference>
<proteinExistence type="predicted"/>
<dbReference type="Gene3D" id="2.160.20.10">
    <property type="entry name" value="Single-stranded right-handed beta-helix, Pectin lyase-like"/>
    <property type="match status" value="2"/>
</dbReference>
<name>A0A382DUD0_9ZZZZ</name>
<protein>
    <recommendedName>
        <fullName evidence="1">GH141-like insertion domain-containing protein</fullName>
    </recommendedName>
</protein>
<evidence type="ECO:0000313" key="2">
    <source>
        <dbReference type="EMBL" id="SVB42050.1"/>
    </source>
</evidence>
<dbReference type="PANTHER" id="PTHR36453:SF1">
    <property type="entry name" value="RIGHT HANDED BETA HELIX DOMAIN-CONTAINING PROTEIN"/>
    <property type="match status" value="1"/>
</dbReference>
<dbReference type="InterPro" id="IPR011050">
    <property type="entry name" value="Pectin_lyase_fold/virulence"/>
</dbReference>
<dbReference type="InterPro" id="IPR048482">
    <property type="entry name" value="GH141_ins"/>
</dbReference>
<reference evidence="2" key="1">
    <citation type="submission" date="2018-05" db="EMBL/GenBank/DDBJ databases">
        <authorList>
            <person name="Lanie J.A."/>
            <person name="Ng W.-L."/>
            <person name="Kazmierczak K.M."/>
            <person name="Andrzejewski T.M."/>
            <person name="Davidsen T.M."/>
            <person name="Wayne K.J."/>
            <person name="Tettelin H."/>
            <person name="Glass J.I."/>
            <person name="Rusch D."/>
            <person name="Podicherti R."/>
            <person name="Tsui H.-C.T."/>
            <person name="Winkler M.E."/>
        </authorList>
    </citation>
    <scope>NUCLEOTIDE SEQUENCE</scope>
</reference>
<dbReference type="EMBL" id="UINC01041162">
    <property type="protein sequence ID" value="SVB42050.1"/>
    <property type="molecule type" value="Genomic_DNA"/>
</dbReference>
<dbReference type="AlphaFoldDB" id="A0A382DUD0"/>
<dbReference type="PANTHER" id="PTHR36453">
    <property type="entry name" value="SECRETED PROTEIN-RELATED"/>
    <property type="match status" value="1"/>
</dbReference>
<accession>A0A382DUD0</accession>
<evidence type="ECO:0000259" key="1">
    <source>
        <dbReference type="Pfam" id="PF21231"/>
    </source>
</evidence>
<dbReference type="SMART" id="SM00710">
    <property type="entry name" value="PbH1"/>
    <property type="match status" value="2"/>
</dbReference>
<gene>
    <name evidence="2" type="ORF">METZ01_LOCUS194904</name>
</gene>